<sequence>MQPVAILLTNNKPDDGLHFKEGSRTGCVASMLVTASKKNRQAYFDRNSFGCPGGGTGLGFGDCYGRFPIDSLLSTGNKEMAKQMGREGSFMEHGERFYKTPELAKKWVDSLPMRDVSEKYIVFKPWEQLTENDTPELIVFFTNADQLSALVVMADYNRGTNQSITAPFGAACQSILFGYAEAKKESPKAVLGFFDISQRHAVDKDILTLTVPFSLFKEMEAGVESSFLRLHAWKKLEDRQ</sequence>
<dbReference type="EMBL" id="JAGUCO010000019">
    <property type="protein sequence ID" value="MBS2100214.1"/>
    <property type="molecule type" value="Genomic_DNA"/>
</dbReference>
<proteinExistence type="predicted"/>
<accession>A0ABS5JZ73</accession>
<comment type="caution">
    <text evidence="1">The sequence shown here is derived from an EMBL/GenBank/DDBJ whole genome shotgun (WGS) entry which is preliminary data.</text>
</comment>
<reference evidence="1 2" key="1">
    <citation type="journal article" date="2015" name="Int. J. Syst. Evol. Microbiol.">
        <title>Carboxylicivirga linearis sp. nov., isolated from a sea cucumber culture pond.</title>
        <authorList>
            <person name="Wang F.Q."/>
            <person name="Zhou Y.X."/>
            <person name="Lin X.Z."/>
            <person name="Chen G.J."/>
            <person name="Du Z.J."/>
        </authorList>
    </citation>
    <scope>NUCLEOTIDE SEQUENCE [LARGE SCALE GENOMIC DNA]</scope>
    <source>
        <strain evidence="1 2">FB218</strain>
    </source>
</reference>
<gene>
    <name evidence="1" type="ORF">KEM10_18150</name>
</gene>
<dbReference type="Pfam" id="PF02596">
    <property type="entry name" value="DUF169"/>
    <property type="match status" value="1"/>
</dbReference>
<dbReference type="InterPro" id="IPR003748">
    <property type="entry name" value="DUF169"/>
</dbReference>
<evidence type="ECO:0000313" key="2">
    <source>
        <dbReference type="Proteomes" id="UP000708576"/>
    </source>
</evidence>
<name>A0ABS5JZ73_9BACT</name>
<evidence type="ECO:0000313" key="1">
    <source>
        <dbReference type="EMBL" id="MBS2100214.1"/>
    </source>
</evidence>
<dbReference type="Proteomes" id="UP000708576">
    <property type="component" value="Unassembled WGS sequence"/>
</dbReference>
<organism evidence="1 2">
    <name type="scientific">Carboxylicivirga linearis</name>
    <dbReference type="NCBI Taxonomy" id="1628157"/>
    <lineage>
        <taxon>Bacteria</taxon>
        <taxon>Pseudomonadati</taxon>
        <taxon>Bacteroidota</taxon>
        <taxon>Bacteroidia</taxon>
        <taxon>Marinilabiliales</taxon>
        <taxon>Marinilabiliaceae</taxon>
        <taxon>Carboxylicivirga</taxon>
    </lineage>
</organism>
<protein>
    <submittedName>
        <fullName evidence="1">DUF169 domain-containing protein</fullName>
    </submittedName>
</protein>
<keyword evidence="2" id="KW-1185">Reference proteome</keyword>